<dbReference type="InterPro" id="IPR011711">
    <property type="entry name" value="GntR_C"/>
</dbReference>
<dbReference type="PANTHER" id="PTHR43537">
    <property type="entry name" value="TRANSCRIPTIONAL REGULATOR, GNTR FAMILY"/>
    <property type="match status" value="1"/>
</dbReference>
<dbReference type="RefSeq" id="WP_052147944.1">
    <property type="nucleotide sequence ID" value="NZ_CADFGF010000005.1"/>
</dbReference>
<evidence type="ECO:0000313" key="6">
    <source>
        <dbReference type="Proteomes" id="UP000030460"/>
    </source>
</evidence>
<keyword evidence="3" id="KW-0804">Transcription</keyword>
<dbReference type="Proteomes" id="UP000030460">
    <property type="component" value="Unassembled WGS sequence"/>
</dbReference>
<evidence type="ECO:0000256" key="3">
    <source>
        <dbReference type="ARBA" id="ARBA00023163"/>
    </source>
</evidence>
<dbReference type="InterPro" id="IPR008920">
    <property type="entry name" value="TF_FadR/GntR_C"/>
</dbReference>
<comment type="caution">
    <text evidence="5">The sequence shown here is derived from an EMBL/GenBank/DDBJ whole genome shotgun (WGS) entry which is preliminary data.</text>
</comment>
<organism evidence="5 6">
    <name type="scientific">Paraburkholderia sacchari</name>
    <dbReference type="NCBI Taxonomy" id="159450"/>
    <lineage>
        <taxon>Bacteria</taxon>
        <taxon>Pseudomonadati</taxon>
        <taxon>Pseudomonadota</taxon>
        <taxon>Betaproteobacteria</taxon>
        <taxon>Burkholderiales</taxon>
        <taxon>Burkholderiaceae</taxon>
        <taxon>Paraburkholderia</taxon>
    </lineage>
</organism>
<keyword evidence="6" id="KW-1185">Reference proteome</keyword>
<dbReference type="Gene3D" id="1.10.10.10">
    <property type="entry name" value="Winged helix-like DNA-binding domain superfamily/Winged helix DNA-binding domain"/>
    <property type="match status" value="1"/>
</dbReference>
<dbReference type="EMBL" id="JTDB02000005">
    <property type="protein sequence ID" value="NLP63481.1"/>
    <property type="molecule type" value="Genomic_DNA"/>
</dbReference>
<gene>
    <name evidence="5" type="ORF">NH14_020370</name>
</gene>
<dbReference type="PROSITE" id="PS50949">
    <property type="entry name" value="HTH_GNTR"/>
    <property type="match status" value="1"/>
</dbReference>
<dbReference type="CDD" id="cd07377">
    <property type="entry name" value="WHTH_GntR"/>
    <property type="match status" value="1"/>
</dbReference>
<reference evidence="5" key="1">
    <citation type="journal article" date="2015" name="Genome Announc.">
        <title>Draft Genome Sequence of the Polyhydroxyalkanoate-Producing Bacterium Burkholderia sacchari LMG 19450 Isolated from Brazilian Sugarcane Plantation Soil.</title>
        <authorList>
            <person name="Alexandrino P.M."/>
            <person name="Mendonca T.T."/>
            <person name="Guaman Bautista L.P."/>
            <person name="Cherix J."/>
            <person name="Lozano-Sakalauskas G.C."/>
            <person name="Fujita A."/>
            <person name="Ramos Filho E."/>
            <person name="Long P."/>
            <person name="Padilla G."/>
            <person name="Taciro M.K."/>
            <person name="Gomez J.G."/>
            <person name="Silva L.F."/>
        </authorList>
    </citation>
    <scope>NUCLEOTIDE SEQUENCE</scope>
    <source>
        <strain evidence="5">LMG 19450</strain>
    </source>
</reference>
<dbReference type="SUPFAM" id="SSF46785">
    <property type="entry name" value="Winged helix' DNA-binding domain"/>
    <property type="match status" value="1"/>
</dbReference>
<evidence type="ECO:0000256" key="1">
    <source>
        <dbReference type="ARBA" id="ARBA00023015"/>
    </source>
</evidence>
<keyword evidence="1" id="KW-0805">Transcription regulation</keyword>
<dbReference type="Pfam" id="PF07729">
    <property type="entry name" value="FCD"/>
    <property type="match status" value="1"/>
</dbReference>
<evidence type="ECO:0000259" key="4">
    <source>
        <dbReference type="PROSITE" id="PS50949"/>
    </source>
</evidence>
<dbReference type="GO" id="GO:0003677">
    <property type="term" value="F:DNA binding"/>
    <property type="evidence" value="ECO:0007669"/>
    <property type="project" value="UniProtKB-KW"/>
</dbReference>
<proteinExistence type="predicted"/>
<dbReference type="SMART" id="SM00345">
    <property type="entry name" value="HTH_GNTR"/>
    <property type="match status" value="1"/>
</dbReference>
<sequence>MDDAHGNTLSARDRAYAHVRDQILRGSFRSGEFIEEGPISDEIGVSRTPVREALHRLYADGFVELLPRRGARVRGVTVDELRQFMDARFALESHAVRVICQNRPTLPATLSGHVESLRDNLLTNNTFEAAEQDRLFHRELMKLTGNDLLVELFDRLRFRFILATVSCPVDVSRVDELAEEHRALLEAISRYDAPEAVRLLGAHLTSDRAPRFRRD</sequence>
<dbReference type="AlphaFoldDB" id="A0A8T6ZFC4"/>
<dbReference type="SUPFAM" id="SSF48008">
    <property type="entry name" value="GntR ligand-binding domain-like"/>
    <property type="match status" value="1"/>
</dbReference>
<keyword evidence="2" id="KW-0238">DNA-binding</keyword>
<dbReference type="InterPro" id="IPR036388">
    <property type="entry name" value="WH-like_DNA-bd_sf"/>
</dbReference>
<protein>
    <submittedName>
        <fullName evidence="5">GntR family transcriptional regulator</fullName>
    </submittedName>
</protein>
<dbReference type="Gene3D" id="1.20.120.530">
    <property type="entry name" value="GntR ligand-binding domain-like"/>
    <property type="match status" value="1"/>
</dbReference>
<name>A0A8T6ZFC4_9BURK</name>
<dbReference type="GO" id="GO:0003700">
    <property type="term" value="F:DNA-binding transcription factor activity"/>
    <property type="evidence" value="ECO:0007669"/>
    <property type="project" value="InterPro"/>
</dbReference>
<dbReference type="PANTHER" id="PTHR43537:SF24">
    <property type="entry name" value="GLUCONATE OPERON TRANSCRIPTIONAL REPRESSOR"/>
    <property type="match status" value="1"/>
</dbReference>
<dbReference type="InterPro" id="IPR000524">
    <property type="entry name" value="Tscrpt_reg_HTH_GntR"/>
</dbReference>
<dbReference type="InterPro" id="IPR036390">
    <property type="entry name" value="WH_DNA-bd_sf"/>
</dbReference>
<dbReference type="OrthoDB" id="6536663at2"/>
<accession>A0A8T6ZFC4</accession>
<dbReference type="Pfam" id="PF00392">
    <property type="entry name" value="GntR"/>
    <property type="match status" value="1"/>
</dbReference>
<feature type="domain" description="HTH gntR-type" evidence="4">
    <location>
        <begin position="9"/>
        <end position="76"/>
    </location>
</feature>
<dbReference type="SMART" id="SM00895">
    <property type="entry name" value="FCD"/>
    <property type="match status" value="1"/>
</dbReference>
<evidence type="ECO:0000313" key="5">
    <source>
        <dbReference type="EMBL" id="NLP63481.1"/>
    </source>
</evidence>
<reference evidence="5" key="2">
    <citation type="submission" date="2020-04" db="EMBL/GenBank/DDBJ databases">
        <authorList>
            <person name="Alexandrino P."/>
            <person name="Mendonca T."/>
            <person name="Guaman L."/>
            <person name="Cherix J."/>
            <person name="Lozano-Sakalauskas G."/>
            <person name="Fujita A."/>
            <person name="Filho E.R."/>
            <person name="Long P."/>
            <person name="Padilla G."/>
            <person name="Taciro M.K."/>
            <person name="Gomez J.G."/>
            <person name="Silva L.F."/>
            <person name="Torres M."/>
        </authorList>
    </citation>
    <scope>NUCLEOTIDE SEQUENCE</scope>
    <source>
        <strain evidence="5">LMG 19450</strain>
    </source>
</reference>
<evidence type="ECO:0000256" key="2">
    <source>
        <dbReference type="ARBA" id="ARBA00023125"/>
    </source>
</evidence>